<comment type="subcellular location">
    <subcellularLocation>
        <location evidence="2">Cytoplasm</location>
    </subcellularLocation>
</comment>
<feature type="compositionally biased region" description="Basic and acidic residues" evidence="3">
    <location>
        <begin position="134"/>
        <end position="148"/>
    </location>
</feature>
<keyword evidence="2" id="KW-0678">Repressor</keyword>
<dbReference type="SUPFAM" id="SSF81301">
    <property type="entry name" value="Nucleotidyltransferase"/>
    <property type="match status" value="1"/>
</dbReference>
<dbReference type="OrthoDB" id="9793681at2"/>
<dbReference type="PANTHER" id="PTHR21043:SF0">
    <property type="entry name" value="MITOCHONDRIAL ASSEMBLY OF RIBOSOMAL LARGE SUBUNIT PROTEIN 1"/>
    <property type="match status" value="1"/>
</dbReference>
<dbReference type="GeneID" id="93094206"/>
<dbReference type="Pfam" id="PF02410">
    <property type="entry name" value="RsfS"/>
    <property type="match status" value="1"/>
</dbReference>
<gene>
    <name evidence="2" type="primary">rsfS</name>
    <name evidence="4" type="ORF">BMON_1771</name>
</gene>
<dbReference type="GO" id="GO:0005737">
    <property type="term" value="C:cytoplasm"/>
    <property type="evidence" value="ECO:0007669"/>
    <property type="project" value="UniProtKB-SubCell"/>
</dbReference>
<dbReference type="STRING" id="1437603.GCA_000771525_01082"/>
<dbReference type="GO" id="GO:0017148">
    <property type="term" value="P:negative regulation of translation"/>
    <property type="evidence" value="ECO:0007669"/>
    <property type="project" value="UniProtKB-UniRule"/>
</dbReference>
<dbReference type="eggNOG" id="COG0799">
    <property type="taxonomic scope" value="Bacteria"/>
</dbReference>
<evidence type="ECO:0000256" key="3">
    <source>
        <dbReference type="SAM" id="MobiDB-lite"/>
    </source>
</evidence>
<dbReference type="PANTHER" id="PTHR21043">
    <property type="entry name" value="IOJAP SUPERFAMILY ORTHOLOG"/>
    <property type="match status" value="1"/>
</dbReference>
<dbReference type="GO" id="GO:0043023">
    <property type="term" value="F:ribosomal large subunit binding"/>
    <property type="evidence" value="ECO:0007669"/>
    <property type="project" value="TreeGrafter"/>
</dbReference>
<keyword evidence="2" id="KW-0963">Cytoplasm</keyword>
<dbReference type="RefSeq" id="WP_051918046.1">
    <property type="nucleotide sequence ID" value="NZ_JDUO01000003.1"/>
</dbReference>
<evidence type="ECO:0000256" key="1">
    <source>
        <dbReference type="ARBA" id="ARBA00010574"/>
    </source>
</evidence>
<comment type="function">
    <text evidence="2">Functions as a ribosomal silencing factor. Interacts with ribosomal protein uL14 (rplN), blocking formation of intersubunit bridge B8. Prevents association of the 30S and 50S ribosomal subunits and the formation of functional ribosomes, thus repressing translation.</text>
</comment>
<dbReference type="Gene3D" id="3.30.460.10">
    <property type="entry name" value="Beta Polymerase, domain 2"/>
    <property type="match status" value="1"/>
</dbReference>
<protein>
    <recommendedName>
        <fullName evidence="2">Ribosomal silencing factor RsfS</fullName>
    </recommendedName>
</protein>
<dbReference type="EMBL" id="JGZE01000032">
    <property type="protein sequence ID" value="KFI73877.1"/>
    <property type="molecule type" value="Genomic_DNA"/>
</dbReference>
<dbReference type="InterPro" id="IPR043519">
    <property type="entry name" value="NT_sf"/>
</dbReference>
<feature type="region of interest" description="Disordered" evidence="3">
    <location>
        <begin position="121"/>
        <end position="148"/>
    </location>
</feature>
<comment type="similarity">
    <text evidence="1 2">Belongs to the Iojap/RsfS family.</text>
</comment>
<dbReference type="GO" id="GO:0090071">
    <property type="term" value="P:negative regulation of ribosome biogenesis"/>
    <property type="evidence" value="ECO:0007669"/>
    <property type="project" value="UniProtKB-UniRule"/>
</dbReference>
<organism evidence="4 5">
    <name type="scientific">Bifidobacterium mongoliense DSM 21395</name>
    <dbReference type="NCBI Taxonomy" id="1437603"/>
    <lineage>
        <taxon>Bacteria</taxon>
        <taxon>Bacillati</taxon>
        <taxon>Actinomycetota</taxon>
        <taxon>Actinomycetes</taxon>
        <taxon>Bifidobacteriales</taxon>
        <taxon>Bifidobacteriaceae</taxon>
        <taxon>Bifidobacterium</taxon>
    </lineage>
</organism>
<evidence type="ECO:0000313" key="4">
    <source>
        <dbReference type="EMBL" id="KFI73877.1"/>
    </source>
</evidence>
<dbReference type="HAMAP" id="MF_01477">
    <property type="entry name" value="Iojap_RsfS"/>
    <property type="match status" value="1"/>
</dbReference>
<dbReference type="NCBIfam" id="TIGR00090">
    <property type="entry name" value="rsfS_iojap_ybeB"/>
    <property type="match status" value="1"/>
</dbReference>
<name>A0A087BS77_9BIFI</name>
<proteinExistence type="inferred from homology"/>
<comment type="subunit">
    <text evidence="2">Interacts with ribosomal protein uL14 (rplN).</text>
</comment>
<keyword evidence="2" id="KW-0810">Translation regulation</keyword>
<evidence type="ECO:0000313" key="5">
    <source>
        <dbReference type="Proteomes" id="UP000029082"/>
    </source>
</evidence>
<dbReference type="GO" id="GO:0042256">
    <property type="term" value="P:cytosolic ribosome assembly"/>
    <property type="evidence" value="ECO:0007669"/>
    <property type="project" value="UniProtKB-UniRule"/>
</dbReference>
<dbReference type="AlphaFoldDB" id="A0A087BS77"/>
<sequence length="148" mass="16155">MTATQQSIASVRIAAAAADRLKAGDIAAYDVTVPVAITEIMLVVTASNERQVLAVAQEIEKDLYLKDGHREPLAREGLEEAQWVLLDFGDFVVHVMHEDAREFYALDRLWGDCPSIDLELPEHPDDDADAAVSDGDRAEATALDAHAE</sequence>
<reference evidence="4 5" key="1">
    <citation type="submission" date="2014-03" db="EMBL/GenBank/DDBJ databases">
        <title>Genomics of Bifidobacteria.</title>
        <authorList>
            <person name="Ventura M."/>
            <person name="Milani C."/>
            <person name="Lugli G.A."/>
        </authorList>
    </citation>
    <scope>NUCLEOTIDE SEQUENCE [LARGE SCALE GENOMIC DNA]</scope>
    <source>
        <strain evidence="4 5">DSM 21395</strain>
    </source>
</reference>
<dbReference type="Proteomes" id="UP000029082">
    <property type="component" value="Unassembled WGS sequence"/>
</dbReference>
<accession>A0A087BS77</accession>
<comment type="caution">
    <text evidence="4">The sequence shown here is derived from an EMBL/GenBank/DDBJ whole genome shotgun (WGS) entry which is preliminary data.</text>
</comment>
<evidence type="ECO:0000256" key="2">
    <source>
        <dbReference type="HAMAP-Rule" id="MF_01477"/>
    </source>
</evidence>
<dbReference type="InterPro" id="IPR004394">
    <property type="entry name" value="Iojap/RsfS/C7orf30"/>
</dbReference>
<keyword evidence="5" id="KW-1185">Reference proteome</keyword>